<proteinExistence type="predicted"/>
<keyword evidence="2" id="KW-1185">Reference proteome</keyword>
<reference evidence="1 2" key="1">
    <citation type="submission" date="2016-04" db="EMBL/GenBank/DDBJ databases">
        <title>The genome of Intoshia linei affirms orthonectids as highly simplified spiralians.</title>
        <authorList>
            <person name="Mikhailov K.V."/>
            <person name="Slusarev G.S."/>
            <person name="Nikitin M.A."/>
            <person name="Logacheva M.D."/>
            <person name="Penin A."/>
            <person name="Aleoshin V."/>
            <person name="Panchin Y.V."/>
        </authorList>
    </citation>
    <scope>NUCLEOTIDE SEQUENCE [LARGE SCALE GENOMIC DNA]</scope>
    <source>
        <strain evidence="1">Intl2013</strain>
        <tissue evidence="1">Whole animal</tissue>
    </source>
</reference>
<evidence type="ECO:0000313" key="1">
    <source>
        <dbReference type="EMBL" id="OAF67698.1"/>
    </source>
</evidence>
<dbReference type="AlphaFoldDB" id="A0A177B0A1"/>
<protein>
    <submittedName>
        <fullName evidence="1">Uncharacterized protein</fullName>
    </submittedName>
</protein>
<organism evidence="1 2">
    <name type="scientific">Intoshia linei</name>
    <dbReference type="NCBI Taxonomy" id="1819745"/>
    <lineage>
        <taxon>Eukaryota</taxon>
        <taxon>Metazoa</taxon>
        <taxon>Spiralia</taxon>
        <taxon>Lophotrochozoa</taxon>
        <taxon>Mesozoa</taxon>
        <taxon>Orthonectida</taxon>
        <taxon>Rhopaluridae</taxon>
        <taxon>Intoshia</taxon>
    </lineage>
</organism>
<dbReference type="EMBL" id="LWCA01000596">
    <property type="protein sequence ID" value="OAF67698.1"/>
    <property type="molecule type" value="Genomic_DNA"/>
</dbReference>
<evidence type="ECO:0000313" key="2">
    <source>
        <dbReference type="Proteomes" id="UP000078046"/>
    </source>
</evidence>
<sequence>MDKKYGVVSQNDKALCIINDCMQNLVRDSYVIKRHFQNSHHITESDKVIDRQVKIYFDELNSTINLQVEEEKSWKRITETSLHLSLHIAQHLRPYSDGIYI</sequence>
<dbReference type="Proteomes" id="UP000078046">
    <property type="component" value="Unassembled WGS sequence"/>
</dbReference>
<name>A0A177B0A1_9BILA</name>
<accession>A0A177B0A1</accession>
<comment type="caution">
    <text evidence="1">The sequence shown here is derived from an EMBL/GenBank/DDBJ whole genome shotgun (WGS) entry which is preliminary data.</text>
</comment>
<gene>
    <name evidence="1" type="ORF">A3Q56_04574</name>
</gene>